<dbReference type="AlphaFoldDB" id="A0AAD4VGS8"/>
<dbReference type="PANTHER" id="PTHR48475">
    <property type="entry name" value="RIBONUCLEASE H"/>
    <property type="match status" value="1"/>
</dbReference>
<sequence>MFRIPNPPPIQRQVEAVDKIIKKTLKTKVDKAKGCWPELLPEILWSYRTTFHTSTGETPFSLSFGTEAVVLAEIGQPSYRTSTYDAEAKDQQLALNLDLIDELRDQSNMRNFAYKQRIAKYYDSQVKPRAFKTGDWVMRKVSLATKNSAEGTLGPTWEVPYEIVKVCRPGTYQLRDHHGKPLPHPWNVDHLKYYHK</sequence>
<dbReference type="SUPFAM" id="SSF53098">
    <property type="entry name" value="Ribonuclease H-like"/>
    <property type="match status" value="1"/>
</dbReference>
<evidence type="ECO:0000313" key="2">
    <source>
        <dbReference type="Proteomes" id="UP001054821"/>
    </source>
</evidence>
<protein>
    <submittedName>
        <fullName evidence="1">Uncharacterized protein</fullName>
    </submittedName>
</protein>
<keyword evidence="2" id="KW-1185">Reference proteome</keyword>
<dbReference type="InterPro" id="IPR012337">
    <property type="entry name" value="RNaseH-like_sf"/>
</dbReference>
<dbReference type="InterPro" id="IPR036397">
    <property type="entry name" value="RNaseH_sf"/>
</dbReference>
<accession>A0AAD4VGS8</accession>
<dbReference type="Gene3D" id="3.30.420.10">
    <property type="entry name" value="Ribonuclease H-like superfamily/Ribonuclease H"/>
    <property type="match status" value="1"/>
</dbReference>
<reference evidence="1 2" key="1">
    <citation type="journal article" date="2022" name="G3 (Bethesda)">
        <title>Whole-genome sequence and methylome profiling of the almond [Prunus dulcis (Mill.) D.A. Webb] cultivar 'Nonpareil'.</title>
        <authorList>
            <person name="D'Amico-Willman K.M."/>
            <person name="Ouma W.Z."/>
            <person name="Meulia T."/>
            <person name="Sideli G.M."/>
            <person name="Gradziel T.M."/>
            <person name="Fresnedo-Ramirez J."/>
        </authorList>
    </citation>
    <scope>NUCLEOTIDE SEQUENCE [LARGE SCALE GENOMIC DNA]</scope>
    <source>
        <strain evidence="1">Clone GOH B32 T37-40</strain>
    </source>
</reference>
<name>A0AAD4VGS8_PRUDU</name>
<dbReference type="EMBL" id="JAJFAZ020000006">
    <property type="protein sequence ID" value="KAI5324208.1"/>
    <property type="molecule type" value="Genomic_DNA"/>
</dbReference>
<proteinExistence type="predicted"/>
<evidence type="ECO:0000313" key="1">
    <source>
        <dbReference type="EMBL" id="KAI5324208.1"/>
    </source>
</evidence>
<comment type="caution">
    <text evidence="1">The sequence shown here is derived from an EMBL/GenBank/DDBJ whole genome shotgun (WGS) entry which is preliminary data.</text>
</comment>
<dbReference type="GO" id="GO:0003676">
    <property type="term" value="F:nucleic acid binding"/>
    <property type="evidence" value="ECO:0007669"/>
    <property type="project" value="InterPro"/>
</dbReference>
<organism evidence="1 2">
    <name type="scientific">Prunus dulcis</name>
    <name type="common">Almond</name>
    <name type="synonym">Amygdalus dulcis</name>
    <dbReference type="NCBI Taxonomy" id="3755"/>
    <lineage>
        <taxon>Eukaryota</taxon>
        <taxon>Viridiplantae</taxon>
        <taxon>Streptophyta</taxon>
        <taxon>Embryophyta</taxon>
        <taxon>Tracheophyta</taxon>
        <taxon>Spermatophyta</taxon>
        <taxon>Magnoliopsida</taxon>
        <taxon>eudicotyledons</taxon>
        <taxon>Gunneridae</taxon>
        <taxon>Pentapetalae</taxon>
        <taxon>rosids</taxon>
        <taxon>fabids</taxon>
        <taxon>Rosales</taxon>
        <taxon>Rosaceae</taxon>
        <taxon>Amygdaloideae</taxon>
        <taxon>Amygdaleae</taxon>
        <taxon>Prunus</taxon>
    </lineage>
</organism>
<dbReference type="Proteomes" id="UP001054821">
    <property type="component" value="Chromosome 6"/>
</dbReference>
<dbReference type="PANTHER" id="PTHR48475:SF2">
    <property type="entry name" value="RIBONUCLEASE H"/>
    <property type="match status" value="1"/>
</dbReference>
<gene>
    <name evidence="1" type="ORF">L3X38_033281</name>
</gene>